<name>A0AA38T863_9ASTR</name>
<evidence type="ECO:0000313" key="4">
    <source>
        <dbReference type="Proteomes" id="UP001172457"/>
    </source>
</evidence>
<dbReference type="PANTHER" id="PTHR16083:SF65">
    <property type="entry name" value="DISEASE RESISTANCE PROTEIN RPP8-LIKE"/>
    <property type="match status" value="1"/>
</dbReference>
<evidence type="ECO:0000313" key="3">
    <source>
        <dbReference type="EMBL" id="KAJ9556138.1"/>
    </source>
</evidence>
<dbReference type="AlphaFoldDB" id="A0AA38T863"/>
<reference evidence="3" key="1">
    <citation type="submission" date="2023-03" db="EMBL/GenBank/DDBJ databases">
        <title>Chromosome-scale reference genome and RAD-based genetic map of yellow starthistle (Centaurea solstitialis) reveal putative structural variation and QTLs associated with invader traits.</title>
        <authorList>
            <person name="Reatini B."/>
            <person name="Cang F.A."/>
            <person name="Jiang Q."/>
            <person name="Mckibben M.T.W."/>
            <person name="Barker M.S."/>
            <person name="Rieseberg L.H."/>
            <person name="Dlugosch K.M."/>
        </authorList>
    </citation>
    <scope>NUCLEOTIDE SEQUENCE</scope>
    <source>
        <strain evidence="3">CAN-66</strain>
        <tissue evidence="3">Leaf</tissue>
    </source>
</reference>
<organism evidence="3 4">
    <name type="scientific">Centaurea solstitialis</name>
    <name type="common">yellow star-thistle</name>
    <dbReference type="NCBI Taxonomy" id="347529"/>
    <lineage>
        <taxon>Eukaryota</taxon>
        <taxon>Viridiplantae</taxon>
        <taxon>Streptophyta</taxon>
        <taxon>Embryophyta</taxon>
        <taxon>Tracheophyta</taxon>
        <taxon>Spermatophyta</taxon>
        <taxon>Magnoliopsida</taxon>
        <taxon>eudicotyledons</taxon>
        <taxon>Gunneridae</taxon>
        <taxon>Pentapetalae</taxon>
        <taxon>asterids</taxon>
        <taxon>campanulids</taxon>
        <taxon>Asterales</taxon>
        <taxon>Asteraceae</taxon>
        <taxon>Carduoideae</taxon>
        <taxon>Cardueae</taxon>
        <taxon>Centaureinae</taxon>
        <taxon>Centaurea</taxon>
    </lineage>
</organism>
<keyword evidence="1" id="KW-0611">Plant defense</keyword>
<comment type="caution">
    <text evidence="3">The sequence shown here is derived from an EMBL/GenBank/DDBJ whole genome shotgun (WGS) entry which is preliminary data.</text>
</comment>
<dbReference type="Pfam" id="PF23286">
    <property type="entry name" value="LRR_13"/>
    <property type="match status" value="1"/>
</dbReference>
<evidence type="ECO:0000256" key="1">
    <source>
        <dbReference type="ARBA" id="ARBA00022821"/>
    </source>
</evidence>
<dbReference type="SUPFAM" id="SSF52058">
    <property type="entry name" value="L domain-like"/>
    <property type="match status" value="1"/>
</dbReference>
<gene>
    <name evidence="3" type="ORF">OSB04_010752</name>
</gene>
<dbReference type="Gene3D" id="3.80.10.10">
    <property type="entry name" value="Ribonuclease Inhibitor"/>
    <property type="match status" value="2"/>
</dbReference>
<keyword evidence="4" id="KW-1185">Reference proteome</keyword>
<accession>A0AA38T863</accession>
<dbReference type="InterPro" id="IPR032675">
    <property type="entry name" value="LRR_dom_sf"/>
</dbReference>
<dbReference type="Proteomes" id="UP001172457">
    <property type="component" value="Chromosome 3"/>
</dbReference>
<proteinExistence type="predicted"/>
<dbReference type="InterPro" id="IPR058546">
    <property type="entry name" value="RPS4B/Roq1-like_LRR"/>
</dbReference>
<protein>
    <recommendedName>
        <fullName evidence="2">Disease resistance protein RPS4B/Roq1-like leucine-rich repeats domain-containing protein</fullName>
    </recommendedName>
</protein>
<evidence type="ECO:0000259" key="2">
    <source>
        <dbReference type="Pfam" id="PF23286"/>
    </source>
</evidence>
<feature type="domain" description="Disease resistance protein RPS4B/Roq1-like leucine-rich repeats" evidence="2">
    <location>
        <begin position="80"/>
        <end position="283"/>
    </location>
</feature>
<sequence length="487" mass="55624">MGNDGMILPKLKVLDISGSKKLISTPDFDTFPCLERIKLNSCRKLKHIHPSISYHEKLVSVDMSNCSSLKTFPPISGMKKLEILILDGCSRLCNFPDIQTNMDNLVYLYLRQTGIKVVPSSIGQYCTNLISLNLGFCKRLKHIECNFHLLEHLKELNLSGCKRLKILEQVPGLLNRFFNNLHPGTKFLGFPSSLMKLRLLWCDWKYEDISYVLRELSNLQVLDLSMNDFSRLHCSLLQLRSLKFLTLSNCENLVELPDLPESIAVLRATDCFKLGIVDLPTNLKWLWRISLPMDCISGDVGIKVQSMLQGNAINDYSISISFYAPPMPIRAISRTLMLELPRNWYNEFSGFLICINDWFRGNNGVITIKDVMGRENKDVMEVSDGTSNPTFGSICYIYISFGSLRHTSWWKSKHTTISFSIADKHTNLKVELVPGRSKGDSIERSKDTTNSSKFWDTDPIKVKRDSESCIEIQWDHGYEYTSNAFDP</sequence>
<dbReference type="PANTHER" id="PTHR16083">
    <property type="entry name" value="LEUCINE RICH REPEAT CONTAINING PROTEIN"/>
    <property type="match status" value="1"/>
</dbReference>
<dbReference type="EMBL" id="JARYMX010000003">
    <property type="protein sequence ID" value="KAJ9556138.1"/>
    <property type="molecule type" value="Genomic_DNA"/>
</dbReference>